<dbReference type="EMBL" id="RBXL01000001">
    <property type="protein sequence ID" value="RKT44902.1"/>
    <property type="molecule type" value="Genomic_DNA"/>
</dbReference>
<dbReference type="Pfam" id="PF10387">
    <property type="entry name" value="DUF2442"/>
    <property type="match status" value="1"/>
</dbReference>
<sequence length="76" mass="8754">MALRYRCRRSWIRSKLVVPASDFPWLTSATIEELSDVERPTENHLYWPARDVDLLVESIRTPESFPLIAKAPGCPV</sequence>
<dbReference type="Gene3D" id="3.30.2020.40">
    <property type="entry name" value="Uncharacterised protein PF10387, DUF2442"/>
    <property type="match status" value="1"/>
</dbReference>
<dbReference type="OrthoDB" id="9795924at2"/>
<name>A0A495V689_9GAMM</name>
<reference evidence="1 2" key="1">
    <citation type="submission" date="2018-10" db="EMBL/GenBank/DDBJ databases">
        <title>Genomic Encyclopedia of Archaeal and Bacterial Type Strains, Phase II (KMG-II): from individual species to whole genera.</title>
        <authorList>
            <person name="Goeker M."/>
        </authorList>
    </citation>
    <scope>NUCLEOTIDE SEQUENCE [LARGE SCALE GENOMIC DNA]</scope>
    <source>
        <strain evidence="1 2">DSM 235</strain>
    </source>
</reference>
<proteinExistence type="predicted"/>
<organism evidence="1 2">
    <name type="scientific">Thiocapsa rosea</name>
    <dbReference type="NCBI Taxonomy" id="69360"/>
    <lineage>
        <taxon>Bacteria</taxon>
        <taxon>Pseudomonadati</taxon>
        <taxon>Pseudomonadota</taxon>
        <taxon>Gammaproteobacteria</taxon>
        <taxon>Chromatiales</taxon>
        <taxon>Chromatiaceae</taxon>
        <taxon>Thiocapsa</taxon>
    </lineage>
</organism>
<gene>
    <name evidence="1" type="ORF">BDD21_2306</name>
</gene>
<comment type="caution">
    <text evidence="1">The sequence shown here is derived from an EMBL/GenBank/DDBJ whole genome shotgun (WGS) entry which is preliminary data.</text>
</comment>
<accession>A0A495V689</accession>
<protein>
    <submittedName>
        <fullName evidence="1">Uncharacterized protein DUF2442</fullName>
    </submittedName>
</protein>
<dbReference type="Proteomes" id="UP000274556">
    <property type="component" value="Unassembled WGS sequence"/>
</dbReference>
<dbReference type="AlphaFoldDB" id="A0A495V689"/>
<evidence type="ECO:0000313" key="2">
    <source>
        <dbReference type="Proteomes" id="UP000274556"/>
    </source>
</evidence>
<dbReference type="InterPro" id="IPR018841">
    <property type="entry name" value="DUF2442"/>
</dbReference>
<keyword evidence="2" id="KW-1185">Reference proteome</keyword>
<evidence type="ECO:0000313" key="1">
    <source>
        <dbReference type="EMBL" id="RKT44902.1"/>
    </source>
</evidence>